<reference evidence="1" key="2">
    <citation type="submission" date="2012-06" db="EMBL/GenBank/DDBJ databases">
        <authorList>
            <person name="Yu Y."/>
            <person name="Currie J."/>
            <person name="Lomeli R."/>
            <person name="Angelova A."/>
            <person name="Collura K."/>
            <person name="Wissotski M."/>
            <person name="Campos D."/>
            <person name="Kudrna D."/>
            <person name="Golser W."/>
            <person name="Ashely E."/>
            <person name="Descour A."/>
            <person name="Fernandes J."/>
            <person name="Soderlund C."/>
            <person name="Walbot V."/>
        </authorList>
    </citation>
    <scope>NUCLEOTIDE SEQUENCE</scope>
    <source>
        <strain evidence="1">B73</strain>
    </source>
</reference>
<evidence type="ECO:0000313" key="1">
    <source>
        <dbReference type="EMBL" id="ACN31164.1"/>
    </source>
</evidence>
<dbReference type="AlphaFoldDB" id="C0PAG9"/>
<organism evidence="1">
    <name type="scientific">Zea mays</name>
    <name type="common">Maize</name>
    <dbReference type="NCBI Taxonomy" id="4577"/>
    <lineage>
        <taxon>Eukaryota</taxon>
        <taxon>Viridiplantae</taxon>
        <taxon>Streptophyta</taxon>
        <taxon>Embryophyta</taxon>
        <taxon>Tracheophyta</taxon>
        <taxon>Spermatophyta</taxon>
        <taxon>Magnoliopsida</taxon>
        <taxon>Liliopsida</taxon>
        <taxon>Poales</taxon>
        <taxon>Poaceae</taxon>
        <taxon>PACMAD clade</taxon>
        <taxon>Panicoideae</taxon>
        <taxon>Andropogonodae</taxon>
        <taxon>Andropogoneae</taxon>
        <taxon>Tripsacinae</taxon>
        <taxon>Zea</taxon>
    </lineage>
</organism>
<proteinExistence type="evidence at transcript level"/>
<protein>
    <submittedName>
        <fullName evidence="1">Uncharacterized protein</fullName>
    </submittedName>
</protein>
<accession>C0PAG9</accession>
<dbReference type="EMBL" id="BT065288">
    <property type="protein sequence ID" value="ACN31164.1"/>
    <property type="molecule type" value="mRNA"/>
</dbReference>
<name>C0PAG9_MAIZE</name>
<reference evidence="1" key="1">
    <citation type="journal article" date="2009" name="PLoS Genet.">
        <title>Sequencing, mapping, and analysis of 27,455 maize full-length cDNAs.</title>
        <authorList>
            <person name="Soderlund C."/>
            <person name="Descour A."/>
            <person name="Kudrna D."/>
            <person name="Bomhoff M."/>
            <person name="Boyd L."/>
            <person name="Currie J."/>
            <person name="Angelova A."/>
            <person name="Collura K."/>
            <person name="Wissotski M."/>
            <person name="Ashley E."/>
            <person name="Morrow D."/>
            <person name="Fernandes J."/>
            <person name="Walbot V."/>
            <person name="Yu Y."/>
        </authorList>
    </citation>
    <scope>NUCLEOTIDE SEQUENCE</scope>
    <source>
        <strain evidence="1">B73</strain>
    </source>
</reference>
<sequence>MERSCTLLRSELISHVSLLLEQRSDERHRSAIQTK</sequence>